<evidence type="ECO:0008006" key="6">
    <source>
        <dbReference type="Google" id="ProtNLM"/>
    </source>
</evidence>
<dbReference type="InterPro" id="IPR036291">
    <property type="entry name" value="NAD(P)-bd_dom_sf"/>
</dbReference>
<dbReference type="Proteomes" id="UP001556367">
    <property type="component" value="Unassembled WGS sequence"/>
</dbReference>
<protein>
    <recommendedName>
        <fullName evidence="6">NAD(P)-binding protein</fullName>
    </recommendedName>
</protein>
<comment type="caution">
    <text evidence="4">The sequence shown here is derived from an EMBL/GenBank/DDBJ whole genome shotgun (WGS) entry which is preliminary data.</text>
</comment>
<proteinExistence type="inferred from homology"/>
<sequence>MSPSDNTRVWLITGTSTGFGRRAASIALSRGDRVIATARSLDKLDDLRSSADDHADRLHLLQLDVTSGSAAIKEVIDAAAAHWGRIDVLVNNAGYGIPGLLEEGGTERLRLQFETNVFGLMDVTFATLPYMRAQKSGTVVNIGSRSAWRTDRPGLGPYSSSKAAVHALSETLATEVAQFNIRVLLVAPGAFRTEGIYGQQYYTGNPIADYEPLRSASIKALKSVPGSEKGDPDKAMEALVDVVRGEGIAKGREWPGHLVLGEDAEADIRNKAETVIEVLNAWSDVAKGSLMHSRLHFSNLKYGLSSSILAESIKSPNCDWLIATSPRHQ</sequence>
<dbReference type="EMBL" id="JASNQZ010000003">
    <property type="protein sequence ID" value="KAL0958957.1"/>
    <property type="molecule type" value="Genomic_DNA"/>
</dbReference>
<dbReference type="SUPFAM" id="SSF51735">
    <property type="entry name" value="NAD(P)-binding Rossmann-fold domains"/>
    <property type="match status" value="1"/>
</dbReference>
<dbReference type="PANTHER" id="PTHR43976">
    <property type="entry name" value="SHORT CHAIN DEHYDROGENASE"/>
    <property type="match status" value="1"/>
</dbReference>
<organism evidence="4 5">
    <name type="scientific">Hohenbuehelia grisea</name>
    <dbReference type="NCBI Taxonomy" id="104357"/>
    <lineage>
        <taxon>Eukaryota</taxon>
        <taxon>Fungi</taxon>
        <taxon>Dikarya</taxon>
        <taxon>Basidiomycota</taxon>
        <taxon>Agaricomycotina</taxon>
        <taxon>Agaricomycetes</taxon>
        <taxon>Agaricomycetidae</taxon>
        <taxon>Agaricales</taxon>
        <taxon>Pleurotineae</taxon>
        <taxon>Pleurotaceae</taxon>
        <taxon>Hohenbuehelia</taxon>
    </lineage>
</organism>
<evidence type="ECO:0000256" key="1">
    <source>
        <dbReference type="ARBA" id="ARBA00006484"/>
    </source>
</evidence>
<dbReference type="CDD" id="cd05374">
    <property type="entry name" value="17beta-HSD-like_SDR_c"/>
    <property type="match status" value="1"/>
</dbReference>
<dbReference type="PRINTS" id="PR00081">
    <property type="entry name" value="GDHRDH"/>
</dbReference>
<gene>
    <name evidence="4" type="ORF">HGRIS_014269</name>
</gene>
<dbReference type="Pfam" id="PF00106">
    <property type="entry name" value="adh_short"/>
    <property type="match status" value="1"/>
</dbReference>
<evidence type="ECO:0000313" key="4">
    <source>
        <dbReference type="EMBL" id="KAL0958957.1"/>
    </source>
</evidence>
<dbReference type="InterPro" id="IPR002347">
    <property type="entry name" value="SDR_fam"/>
</dbReference>
<evidence type="ECO:0000256" key="3">
    <source>
        <dbReference type="RuleBase" id="RU000363"/>
    </source>
</evidence>
<evidence type="ECO:0000313" key="5">
    <source>
        <dbReference type="Proteomes" id="UP001556367"/>
    </source>
</evidence>
<dbReference type="PRINTS" id="PR00080">
    <property type="entry name" value="SDRFAMILY"/>
</dbReference>
<keyword evidence="2" id="KW-0560">Oxidoreductase</keyword>
<accession>A0ABR3JTV5</accession>
<comment type="similarity">
    <text evidence="1 3">Belongs to the short-chain dehydrogenases/reductases (SDR) family.</text>
</comment>
<keyword evidence="5" id="KW-1185">Reference proteome</keyword>
<reference evidence="5" key="1">
    <citation type="submission" date="2024-06" db="EMBL/GenBank/DDBJ databases">
        <title>Multi-omics analyses provide insights into the biosynthesis of the anticancer antibiotic pleurotin in Hohenbuehelia grisea.</title>
        <authorList>
            <person name="Weaver J.A."/>
            <person name="Alberti F."/>
        </authorList>
    </citation>
    <scope>NUCLEOTIDE SEQUENCE [LARGE SCALE GENOMIC DNA]</scope>
    <source>
        <strain evidence="5">T-177</strain>
    </source>
</reference>
<evidence type="ECO:0000256" key="2">
    <source>
        <dbReference type="ARBA" id="ARBA00023002"/>
    </source>
</evidence>
<dbReference type="Gene3D" id="3.40.50.720">
    <property type="entry name" value="NAD(P)-binding Rossmann-like Domain"/>
    <property type="match status" value="1"/>
</dbReference>
<dbReference type="PANTHER" id="PTHR43976:SF16">
    <property type="entry name" value="SHORT-CHAIN DEHYDROGENASE_REDUCTASE FAMILY PROTEIN"/>
    <property type="match status" value="1"/>
</dbReference>
<name>A0ABR3JTV5_9AGAR</name>
<dbReference type="InterPro" id="IPR051911">
    <property type="entry name" value="SDR_oxidoreductase"/>
</dbReference>